<organism evidence="2 3">
    <name type="scientific">Arthrobacter hankyongi</name>
    <dbReference type="NCBI Taxonomy" id="2904801"/>
    <lineage>
        <taxon>Bacteria</taxon>
        <taxon>Bacillati</taxon>
        <taxon>Actinomycetota</taxon>
        <taxon>Actinomycetes</taxon>
        <taxon>Micrococcales</taxon>
        <taxon>Micrococcaceae</taxon>
        <taxon>Arthrobacter</taxon>
    </lineage>
</organism>
<evidence type="ECO:0000313" key="2">
    <source>
        <dbReference type="EMBL" id="MCG2624203.1"/>
    </source>
</evidence>
<gene>
    <name evidence="2" type="ORF">LVY72_20140</name>
</gene>
<dbReference type="EMBL" id="JAKLTQ010000021">
    <property type="protein sequence ID" value="MCG2624203.1"/>
    <property type="molecule type" value="Genomic_DNA"/>
</dbReference>
<evidence type="ECO:0008006" key="4">
    <source>
        <dbReference type="Google" id="ProtNLM"/>
    </source>
</evidence>
<dbReference type="Proteomes" id="UP001165368">
    <property type="component" value="Unassembled WGS sequence"/>
</dbReference>
<protein>
    <recommendedName>
        <fullName evidence="4">Integral membrane protein</fullName>
    </recommendedName>
</protein>
<keyword evidence="3" id="KW-1185">Reference proteome</keyword>
<sequence length="117" mass="12845">MEFFRYVLLFFHILGVAAIVGVWFANFRKPSVSPWQFHGAWVQLVTGLLLVGIIEMGDLGQVNNIKIAVKLIIALIVFIAAFIGYRKQKKGEPVSTGLAHAVGGMALINVAVATLWH</sequence>
<keyword evidence="1" id="KW-0812">Transmembrane</keyword>
<evidence type="ECO:0000256" key="1">
    <source>
        <dbReference type="SAM" id="Phobius"/>
    </source>
</evidence>
<comment type="caution">
    <text evidence="2">The sequence shown here is derived from an EMBL/GenBank/DDBJ whole genome shotgun (WGS) entry which is preliminary data.</text>
</comment>
<reference evidence="2" key="1">
    <citation type="submission" date="2022-01" db="EMBL/GenBank/DDBJ databases">
        <authorList>
            <person name="Jo J.-H."/>
            <person name="Im W.-T."/>
        </authorList>
    </citation>
    <scope>NUCLEOTIDE SEQUENCE</scope>
    <source>
        <strain evidence="2">I2-34</strain>
    </source>
</reference>
<feature type="transmembrane region" description="Helical" evidence="1">
    <location>
        <begin position="97"/>
        <end position="116"/>
    </location>
</feature>
<evidence type="ECO:0000313" key="3">
    <source>
        <dbReference type="Proteomes" id="UP001165368"/>
    </source>
</evidence>
<feature type="transmembrane region" description="Helical" evidence="1">
    <location>
        <begin position="67"/>
        <end position="85"/>
    </location>
</feature>
<feature type="transmembrane region" description="Helical" evidence="1">
    <location>
        <begin position="37"/>
        <end position="55"/>
    </location>
</feature>
<keyword evidence="1" id="KW-0472">Membrane</keyword>
<proteinExistence type="predicted"/>
<dbReference type="RefSeq" id="WP_237825840.1">
    <property type="nucleotide sequence ID" value="NZ_JAKLTQ010000021.1"/>
</dbReference>
<keyword evidence="1" id="KW-1133">Transmembrane helix</keyword>
<name>A0ABS9LBZ6_9MICC</name>
<accession>A0ABS9LBZ6</accession>
<feature type="transmembrane region" description="Helical" evidence="1">
    <location>
        <begin position="6"/>
        <end position="25"/>
    </location>
</feature>